<protein>
    <submittedName>
        <fullName evidence="3">Nicotinamidase-related amidase</fullName>
    </submittedName>
</protein>
<sequence length="190" mass="20991">MSAALIIIDLIEDLAGPKGRANHCREQLMTWDVIAHVNTAAAYARVRKIPVIWLRTGFADDYHDIPPHSPLFNHLKHIGALRSSNGGCHWLAGLEVKTEDLQFEKKALSAFAGNNLLAWLQQHRCHHLLIGGISTPLAIESTARQAHDAGFQITVLQDLCAAPTEEIHQQSLETLQNLGGVMRSQAWMKG</sequence>
<dbReference type="AlphaFoldDB" id="A0A542D5U2"/>
<dbReference type="SUPFAM" id="SSF52499">
    <property type="entry name" value="Isochorismatase-like hydrolases"/>
    <property type="match status" value="1"/>
</dbReference>
<dbReference type="PANTHER" id="PTHR43540:SF1">
    <property type="entry name" value="ISOCHORISMATASE HYDROLASE"/>
    <property type="match status" value="1"/>
</dbReference>
<dbReference type="InterPro" id="IPR036380">
    <property type="entry name" value="Isochorismatase-like_sf"/>
</dbReference>
<evidence type="ECO:0000313" key="3">
    <source>
        <dbReference type="EMBL" id="TVZ67974.1"/>
    </source>
</evidence>
<evidence type="ECO:0000256" key="1">
    <source>
        <dbReference type="ARBA" id="ARBA00022801"/>
    </source>
</evidence>
<dbReference type="CDD" id="cd00431">
    <property type="entry name" value="cysteine_hydrolases"/>
    <property type="match status" value="1"/>
</dbReference>
<dbReference type="EMBL" id="VISQ01000001">
    <property type="protein sequence ID" value="TVZ67974.1"/>
    <property type="molecule type" value="Genomic_DNA"/>
</dbReference>
<dbReference type="PANTHER" id="PTHR43540">
    <property type="entry name" value="PEROXYUREIDOACRYLATE/UREIDOACRYLATE AMIDOHYDROLASE-RELATED"/>
    <property type="match status" value="1"/>
</dbReference>
<dbReference type="Gene3D" id="3.40.50.850">
    <property type="entry name" value="Isochorismatase-like"/>
    <property type="match status" value="1"/>
</dbReference>
<feature type="domain" description="Isochorismatase-like" evidence="2">
    <location>
        <begin position="3"/>
        <end position="184"/>
    </location>
</feature>
<accession>A0A542D5U2</accession>
<organism evidence="3">
    <name type="scientific">Serratia fonticola</name>
    <dbReference type="NCBI Taxonomy" id="47917"/>
    <lineage>
        <taxon>Bacteria</taxon>
        <taxon>Pseudomonadati</taxon>
        <taxon>Pseudomonadota</taxon>
        <taxon>Gammaproteobacteria</taxon>
        <taxon>Enterobacterales</taxon>
        <taxon>Yersiniaceae</taxon>
        <taxon>Serratia</taxon>
    </lineage>
</organism>
<dbReference type="GO" id="GO:0016787">
    <property type="term" value="F:hydrolase activity"/>
    <property type="evidence" value="ECO:0007669"/>
    <property type="project" value="UniProtKB-KW"/>
</dbReference>
<reference evidence="3" key="2">
    <citation type="submission" date="2019-08" db="EMBL/GenBank/DDBJ databases">
        <title>Investigation of anaerobic lignin degradation for improved lignocellulosic biofuels.</title>
        <authorList>
            <person name="Deangelis K.PhD."/>
        </authorList>
    </citation>
    <scope>NUCLEOTIDE SEQUENCE [LARGE SCALE GENOMIC DNA]</scope>
    <source>
        <strain evidence="3">128R</strain>
    </source>
</reference>
<evidence type="ECO:0000259" key="2">
    <source>
        <dbReference type="Pfam" id="PF00857"/>
    </source>
</evidence>
<gene>
    <name evidence="3" type="ORF">FHU10_0373</name>
</gene>
<dbReference type="Pfam" id="PF00857">
    <property type="entry name" value="Isochorismatase"/>
    <property type="match status" value="1"/>
</dbReference>
<dbReference type="InterPro" id="IPR000868">
    <property type="entry name" value="Isochorismatase-like_dom"/>
</dbReference>
<keyword evidence="1" id="KW-0378">Hydrolase</keyword>
<reference evidence="3" key="1">
    <citation type="submission" date="2019-06" db="EMBL/GenBank/DDBJ databases">
        <authorList>
            <person name="Deangelis K."/>
            <person name="Huntemann M."/>
            <person name="Clum A."/>
            <person name="Pillay M."/>
            <person name="Palaniappan K."/>
            <person name="Varghese N."/>
            <person name="Mikhailova N."/>
            <person name="Stamatis D."/>
            <person name="Reddy T."/>
            <person name="Daum C."/>
            <person name="Shapiro N."/>
            <person name="Ivanova N."/>
            <person name="Kyrpides N."/>
            <person name="Woyke T."/>
        </authorList>
    </citation>
    <scope>NUCLEOTIDE SEQUENCE [LARGE SCALE GENOMIC DNA]</scope>
    <source>
        <strain evidence="3">128R</strain>
    </source>
</reference>
<dbReference type="OrthoDB" id="9807387at2"/>
<name>A0A542D5U2_SERFO</name>
<proteinExistence type="predicted"/>
<comment type="caution">
    <text evidence="3">The sequence shown here is derived from an EMBL/GenBank/DDBJ whole genome shotgun (WGS) entry which is preliminary data.</text>
</comment>
<dbReference type="InterPro" id="IPR050272">
    <property type="entry name" value="Isochorismatase-like_hydrls"/>
</dbReference>